<dbReference type="PROSITE" id="PS50850">
    <property type="entry name" value="MFS"/>
    <property type="match status" value="1"/>
</dbReference>
<comment type="caution">
    <text evidence="8">The sequence shown here is derived from an EMBL/GenBank/DDBJ whole genome shotgun (WGS) entry which is preliminary data.</text>
</comment>
<dbReference type="SUPFAM" id="SSF103473">
    <property type="entry name" value="MFS general substrate transporter"/>
    <property type="match status" value="1"/>
</dbReference>
<dbReference type="InterPro" id="IPR036259">
    <property type="entry name" value="MFS_trans_sf"/>
</dbReference>
<evidence type="ECO:0000259" key="7">
    <source>
        <dbReference type="PROSITE" id="PS50850"/>
    </source>
</evidence>
<name>A0AAW3F3Q1_BURGA</name>
<dbReference type="Proteomes" id="UP000029590">
    <property type="component" value="Unassembled WGS sequence"/>
</dbReference>
<feature type="domain" description="Major facilitator superfamily (MFS) profile" evidence="7">
    <location>
        <begin position="23"/>
        <end position="433"/>
    </location>
</feature>
<evidence type="ECO:0000256" key="6">
    <source>
        <dbReference type="SAM" id="Phobius"/>
    </source>
</evidence>
<dbReference type="FunFam" id="1.20.1250.20:FF:000018">
    <property type="entry name" value="MFS transporter permease"/>
    <property type="match status" value="1"/>
</dbReference>
<dbReference type="EMBL" id="JPGG01000016">
    <property type="protein sequence ID" value="KGC14852.1"/>
    <property type="molecule type" value="Genomic_DNA"/>
</dbReference>
<dbReference type="GO" id="GO:0022857">
    <property type="term" value="F:transmembrane transporter activity"/>
    <property type="evidence" value="ECO:0007669"/>
    <property type="project" value="InterPro"/>
</dbReference>
<feature type="transmembrane region" description="Helical" evidence="6">
    <location>
        <begin position="409"/>
        <end position="428"/>
    </location>
</feature>
<feature type="transmembrane region" description="Helical" evidence="6">
    <location>
        <begin position="283"/>
        <end position="307"/>
    </location>
</feature>
<feature type="transmembrane region" description="Helical" evidence="6">
    <location>
        <begin position="56"/>
        <end position="73"/>
    </location>
</feature>
<dbReference type="RefSeq" id="WP_036056105.1">
    <property type="nucleotide sequence ID" value="NZ_CADEVY010000002.1"/>
</dbReference>
<gene>
    <name evidence="8" type="ORF">DM48_2437</name>
</gene>
<accession>A0AAW3F3Q1</accession>
<evidence type="ECO:0000256" key="3">
    <source>
        <dbReference type="ARBA" id="ARBA00022692"/>
    </source>
</evidence>
<sequence length="443" mass="47841">MAATHDTQPALPPDLMKRIAWRIGPLMVLMYVANQLDRANVGYAALTMNAELGMSAAQYGLSASLFFLGYILCEVPSNLFMHRYGARRWMTRILLSWGLLSSLTSFVPNAHWLYAARFLLGAFEAGLYPGMVYYLTLWMPARNRVWMMSLFTMSIPLTGMLGAPVSTWIMEHASVFGITGWRAMILLEGVPAMLLGVVAWFWLPDGPHAWRGLGEADHARLRAALAAEQESAAATVQPDSARKALGNPKVWALGLVYFGINSGIIGLLYFLPQVVKTFSGSAHLSLTQIGLISAVPFAVAVVGVLAWGRLVSRRRVHAGHVAGPLMLSAVTLASALYLASPLATVAVLAVGTTACFCSISTFWQLPTRILTDRAAAAGIALITSIGVSSGFLMPYFIGWVRDTTGTFRLAFIAVAVAMTIGSALAIVLDRPKQRAFEASMALK</sequence>
<dbReference type="PANTHER" id="PTHR43791:SF36">
    <property type="entry name" value="TRANSPORTER, PUTATIVE (AFU_ORTHOLOGUE AFUA_6G08340)-RELATED"/>
    <property type="match status" value="1"/>
</dbReference>
<keyword evidence="3 6" id="KW-0812">Transmembrane</keyword>
<organism evidence="8 9">
    <name type="scientific">Burkholderia gladioli</name>
    <name type="common">Pseudomonas marginata</name>
    <name type="synonym">Phytomonas marginata</name>
    <dbReference type="NCBI Taxonomy" id="28095"/>
    <lineage>
        <taxon>Bacteria</taxon>
        <taxon>Pseudomonadati</taxon>
        <taxon>Pseudomonadota</taxon>
        <taxon>Betaproteobacteria</taxon>
        <taxon>Burkholderiales</taxon>
        <taxon>Burkholderiaceae</taxon>
        <taxon>Burkholderia</taxon>
    </lineage>
</organism>
<evidence type="ECO:0000313" key="9">
    <source>
        <dbReference type="Proteomes" id="UP000029590"/>
    </source>
</evidence>
<feature type="transmembrane region" description="Helical" evidence="6">
    <location>
        <begin position="345"/>
        <end position="363"/>
    </location>
</feature>
<evidence type="ECO:0000313" key="8">
    <source>
        <dbReference type="EMBL" id="KGC14852.1"/>
    </source>
</evidence>
<dbReference type="CDD" id="cd17319">
    <property type="entry name" value="MFS_ExuT_GudP_like"/>
    <property type="match status" value="1"/>
</dbReference>
<feature type="transmembrane region" description="Helical" evidence="6">
    <location>
        <begin position="118"/>
        <end position="138"/>
    </location>
</feature>
<feature type="transmembrane region" description="Helical" evidence="6">
    <location>
        <begin position="250"/>
        <end position="271"/>
    </location>
</feature>
<keyword evidence="5 6" id="KW-0472">Membrane</keyword>
<dbReference type="Pfam" id="PF07690">
    <property type="entry name" value="MFS_1"/>
    <property type="match status" value="1"/>
</dbReference>
<feature type="transmembrane region" description="Helical" evidence="6">
    <location>
        <begin position="319"/>
        <end position="339"/>
    </location>
</feature>
<evidence type="ECO:0000256" key="5">
    <source>
        <dbReference type="ARBA" id="ARBA00023136"/>
    </source>
</evidence>
<dbReference type="PANTHER" id="PTHR43791">
    <property type="entry name" value="PERMEASE-RELATED"/>
    <property type="match status" value="1"/>
</dbReference>
<keyword evidence="2" id="KW-0813">Transport</keyword>
<dbReference type="AlphaFoldDB" id="A0AAW3F3Q1"/>
<dbReference type="KEGG" id="bgo:BM43_5329"/>
<dbReference type="InterPro" id="IPR020846">
    <property type="entry name" value="MFS_dom"/>
</dbReference>
<feature type="transmembrane region" description="Helical" evidence="6">
    <location>
        <begin position="181"/>
        <end position="203"/>
    </location>
</feature>
<reference evidence="8 9" key="1">
    <citation type="submission" date="2014-04" db="EMBL/GenBank/DDBJ databases">
        <authorList>
            <person name="Bishop-Lilly K.A."/>
            <person name="Broomall S.M."/>
            <person name="Chain P.S."/>
            <person name="Chertkov O."/>
            <person name="Coyne S.R."/>
            <person name="Daligault H.E."/>
            <person name="Davenport K.W."/>
            <person name="Erkkila T."/>
            <person name="Frey K.G."/>
            <person name="Gibbons H.S."/>
            <person name="Gu W."/>
            <person name="Jaissle J."/>
            <person name="Johnson S.L."/>
            <person name="Koroleva G.I."/>
            <person name="Ladner J.T."/>
            <person name="Lo C.-C."/>
            <person name="Minogue T.D."/>
            <person name="Munk C."/>
            <person name="Palacios G.F."/>
            <person name="Redden C.L."/>
            <person name="Rosenzweig C.N."/>
            <person name="Scholz M.B."/>
            <person name="Teshima H."/>
            <person name="Xu Y."/>
        </authorList>
    </citation>
    <scope>NUCLEOTIDE SEQUENCE [LARGE SCALE GENOMIC DNA]</scope>
    <source>
        <strain evidence="9">gladioli</strain>
    </source>
</reference>
<evidence type="ECO:0000256" key="1">
    <source>
        <dbReference type="ARBA" id="ARBA00004141"/>
    </source>
</evidence>
<protein>
    <submittedName>
        <fullName evidence="8">Major Facilitator Superfamily protein</fullName>
    </submittedName>
</protein>
<evidence type="ECO:0000256" key="2">
    <source>
        <dbReference type="ARBA" id="ARBA00022448"/>
    </source>
</evidence>
<feature type="transmembrane region" description="Helical" evidence="6">
    <location>
        <begin position="375"/>
        <end position="397"/>
    </location>
</feature>
<feature type="transmembrane region" description="Helical" evidence="6">
    <location>
        <begin position="145"/>
        <end position="169"/>
    </location>
</feature>
<evidence type="ECO:0000256" key="4">
    <source>
        <dbReference type="ARBA" id="ARBA00022989"/>
    </source>
</evidence>
<proteinExistence type="predicted"/>
<dbReference type="GO" id="GO:0016020">
    <property type="term" value="C:membrane"/>
    <property type="evidence" value="ECO:0007669"/>
    <property type="project" value="UniProtKB-SubCell"/>
</dbReference>
<comment type="subcellular location">
    <subcellularLocation>
        <location evidence="1">Membrane</location>
        <topology evidence="1">Multi-pass membrane protein</topology>
    </subcellularLocation>
</comment>
<feature type="transmembrane region" description="Helical" evidence="6">
    <location>
        <begin position="94"/>
        <end position="112"/>
    </location>
</feature>
<dbReference type="Gene3D" id="1.20.1250.20">
    <property type="entry name" value="MFS general substrate transporter like domains"/>
    <property type="match status" value="2"/>
</dbReference>
<dbReference type="InterPro" id="IPR011701">
    <property type="entry name" value="MFS"/>
</dbReference>
<keyword evidence="4 6" id="KW-1133">Transmembrane helix</keyword>